<feature type="region of interest" description="Disordered" evidence="1">
    <location>
        <begin position="1"/>
        <end position="26"/>
    </location>
</feature>
<proteinExistence type="predicted"/>
<dbReference type="EMBL" id="VSSQ01003693">
    <property type="protein sequence ID" value="MPM21906.1"/>
    <property type="molecule type" value="Genomic_DNA"/>
</dbReference>
<evidence type="ECO:0000313" key="2">
    <source>
        <dbReference type="EMBL" id="MPM21906.1"/>
    </source>
</evidence>
<dbReference type="AlphaFoldDB" id="A0A644Y080"/>
<organism evidence="2">
    <name type="scientific">bioreactor metagenome</name>
    <dbReference type="NCBI Taxonomy" id="1076179"/>
    <lineage>
        <taxon>unclassified sequences</taxon>
        <taxon>metagenomes</taxon>
        <taxon>ecological metagenomes</taxon>
    </lineage>
</organism>
<feature type="compositionally biased region" description="Basic and acidic residues" evidence="1">
    <location>
        <begin position="16"/>
        <end position="25"/>
    </location>
</feature>
<accession>A0A644Y080</accession>
<gene>
    <name evidence="2" type="ORF">SDC9_68356</name>
</gene>
<evidence type="ECO:0000256" key="1">
    <source>
        <dbReference type="SAM" id="MobiDB-lite"/>
    </source>
</evidence>
<comment type="caution">
    <text evidence="2">The sequence shown here is derived from an EMBL/GenBank/DDBJ whole genome shotgun (WGS) entry which is preliminary data.</text>
</comment>
<name>A0A644Y080_9ZZZZ</name>
<sequence length="280" mass="31484">MCAVHQHQRVPLQHLEPPRPNDRVQTRPHGRFRYFISSVLSQYIHGVQRHGGIFILIVADQPQAQVSPVPIIQRLPVQSARTQHLRLRVRDPQSAAPLFAGPAHHSLHLRRLSGENHIRAGFDDAGFLSGDLFKSVSQHLRVLQGDVGDHRRIRRVDDVGGIQASAQTHLQNHHVAVFLLEIQKRHGGNPLKFRGRVRHFLSNRLHLLRKPGQFVIGDIRTVHLHPLVDAEEMGGRIKSRGISGAGQNLGQHGADGAFSIRTRHMDEPQLLLGIVQKLHQ</sequence>
<reference evidence="2" key="1">
    <citation type="submission" date="2019-08" db="EMBL/GenBank/DDBJ databases">
        <authorList>
            <person name="Kucharzyk K."/>
            <person name="Murdoch R.W."/>
            <person name="Higgins S."/>
            <person name="Loffler F."/>
        </authorList>
    </citation>
    <scope>NUCLEOTIDE SEQUENCE</scope>
</reference>
<protein>
    <submittedName>
        <fullName evidence="2">Uncharacterized protein</fullName>
    </submittedName>
</protein>